<sequence length="39" mass="4712">MKIECKRLDFMDRISLNFSKKTVHEKICATALEKLDRWL</sequence>
<organism evidence="1 2">
    <name type="scientific">Clostridium aceticum</name>
    <dbReference type="NCBI Taxonomy" id="84022"/>
    <lineage>
        <taxon>Bacteria</taxon>
        <taxon>Bacillati</taxon>
        <taxon>Bacillota</taxon>
        <taxon>Clostridia</taxon>
        <taxon>Eubacteriales</taxon>
        <taxon>Clostridiaceae</taxon>
        <taxon>Clostridium</taxon>
    </lineage>
</organism>
<evidence type="ECO:0000313" key="2">
    <source>
        <dbReference type="Proteomes" id="UP000035704"/>
    </source>
</evidence>
<reference evidence="1 2" key="1">
    <citation type="submission" date="2014-10" db="EMBL/GenBank/DDBJ databases">
        <title>Genome sequence of Clostridium aceticum DSM 1496.</title>
        <authorList>
            <person name="Poehlein A."/>
            <person name="Schiel-Bengelsdorf B."/>
            <person name="Gottschalk G."/>
            <person name="Duerre P."/>
            <person name="Daniel R."/>
        </authorList>
    </citation>
    <scope>NUCLEOTIDE SEQUENCE [LARGE SCALE GENOMIC DNA]</scope>
    <source>
        <strain evidence="1 2">DSM 1496</strain>
    </source>
</reference>
<dbReference type="STRING" id="84022.CACET_c23850"/>
<gene>
    <name evidence="1" type="ORF">CACET_c23850</name>
</gene>
<accession>A0A0G3WAY5</accession>
<keyword evidence="2" id="KW-1185">Reference proteome</keyword>
<dbReference type="AlphaFoldDB" id="A0A0G3WAY5"/>
<dbReference type="KEGG" id="cace:CACET_c23850"/>
<protein>
    <submittedName>
        <fullName evidence="1">Uncharacterized protein</fullName>
    </submittedName>
</protein>
<name>A0A0G3WAY5_9CLOT</name>
<evidence type="ECO:0000313" key="1">
    <source>
        <dbReference type="EMBL" id="AKL95831.1"/>
    </source>
</evidence>
<dbReference type="Proteomes" id="UP000035704">
    <property type="component" value="Chromosome"/>
</dbReference>
<proteinExistence type="predicted"/>
<dbReference type="EMBL" id="CP009687">
    <property type="protein sequence ID" value="AKL95831.1"/>
    <property type="molecule type" value="Genomic_DNA"/>
</dbReference>
<dbReference type="PATRIC" id="fig|84022.6.peg.2401"/>